<name>A0AA86UBH8_9EUKA</name>
<protein>
    <submittedName>
        <fullName evidence="2">Hypothetical_protein</fullName>
    </submittedName>
</protein>
<evidence type="ECO:0000313" key="1">
    <source>
        <dbReference type="EMBL" id="CAI9945926.1"/>
    </source>
</evidence>
<sequence>MEILCSVQHNVLPVLLILTQVYVFQDAVQVIIKLQTQLIFVRLLVFTCTYYVVNITNGNSHQCLTQCPSAYPFADSGLCVAHCMLKWPPISYLISIIICTTNFGHFQRFSFLQRNSQCLQTSVQTL</sequence>
<evidence type="ECO:0000313" key="3">
    <source>
        <dbReference type="Proteomes" id="UP001642409"/>
    </source>
</evidence>
<keyword evidence="3" id="KW-1185">Reference proteome</keyword>
<dbReference type="EMBL" id="CATOUU010000754">
    <property type="protein sequence ID" value="CAI9945926.1"/>
    <property type="molecule type" value="Genomic_DNA"/>
</dbReference>
<organism evidence="1">
    <name type="scientific">Hexamita inflata</name>
    <dbReference type="NCBI Taxonomy" id="28002"/>
    <lineage>
        <taxon>Eukaryota</taxon>
        <taxon>Metamonada</taxon>
        <taxon>Diplomonadida</taxon>
        <taxon>Hexamitidae</taxon>
        <taxon>Hexamitinae</taxon>
        <taxon>Hexamita</taxon>
    </lineage>
</organism>
<evidence type="ECO:0000313" key="2">
    <source>
        <dbReference type="EMBL" id="CAL6070587.1"/>
    </source>
</evidence>
<gene>
    <name evidence="1" type="ORF">HINF_LOCUS33571</name>
    <name evidence="2" type="ORF">HINF_LOCUS54604</name>
</gene>
<dbReference type="EMBL" id="CAXDID020000284">
    <property type="protein sequence ID" value="CAL6070587.1"/>
    <property type="molecule type" value="Genomic_DNA"/>
</dbReference>
<comment type="caution">
    <text evidence="1">The sequence shown here is derived from an EMBL/GenBank/DDBJ whole genome shotgun (WGS) entry which is preliminary data.</text>
</comment>
<dbReference type="Proteomes" id="UP001642409">
    <property type="component" value="Unassembled WGS sequence"/>
</dbReference>
<reference evidence="2 3" key="2">
    <citation type="submission" date="2024-07" db="EMBL/GenBank/DDBJ databases">
        <authorList>
            <person name="Akdeniz Z."/>
        </authorList>
    </citation>
    <scope>NUCLEOTIDE SEQUENCE [LARGE SCALE GENOMIC DNA]</scope>
</reference>
<dbReference type="AlphaFoldDB" id="A0AA86UBH8"/>
<accession>A0AA86UBH8</accession>
<reference evidence="1" key="1">
    <citation type="submission" date="2023-06" db="EMBL/GenBank/DDBJ databases">
        <authorList>
            <person name="Kurt Z."/>
        </authorList>
    </citation>
    <scope>NUCLEOTIDE SEQUENCE</scope>
</reference>
<proteinExistence type="predicted"/>